<dbReference type="GO" id="GO:0046975">
    <property type="term" value="F:histone H3K36 methyltransferase activity"/>
    <property type="evidence" value="ECO:0007669"/>
    <property type="project" value="TreeGrafter"/>
</dbReference>
<dbReference type="InterPro" id="IPR052709">
    <property type="entry name" value="Transposase-MT_Hybrid"/>
</dbReference>
<feature type="domain" description="Mos1 transposase HTH" evidence="1">
    <location>
        <begin position="8"/>
        <end position="55"/>
    </location>
</feature>
<evidence type="ECO:0000259" key="1">
    <source>
        <dbReference type="Pfam" id="PF17906"/>
    </source>
</evidence>
<dbReference type="GO" id="GO:0000014">
    <property type="term" value="F:single-stranded DNA endodeoxyribonuclease activity"/>
    <property type="evidence" value="ECO:0007669"/>
    <property type="project" value="TreeGrafter"/>
</dbReference>
<dbReference type="Pfam" id="PF17906">
    <property type="entry name" value="HTH_48"/>
    <property type="match status" value="1"/>
</dbReference>
<dbReference type="Proteomes" id="UP000582659">
    <property type="component" value="Unassembled WGS sequence"/>
</dbReference>
<dbReference type="GO" id="GO:0015074">
    <property type="term" value="P:DNA integration"/>
    <property type="evidence" value="ECO:0007669"/>
    <property type="project" value="TreeGrafter"/>
</dbReference>
<keyword evidence="4" id="KW-1185">Reference proteome</keyword>
<dbReference type="GO" id="GO:0042800">
    <property type="term" value="F:histone H3K4 methyltransferase activity"/>
    <property type="evidence" value="ECO:0007669"/>
    <property type="project" value="TreeGrafter"/>
</dbReference>
<dbReference type="GO" id="GO:0003697">
    <property type="term" value="F:single-stranded DNA binding"/>
    <property type="evidence" value="ECO:0007669"/>
    <property type="project" value="TreeGrafter"/>
</dbReference>
<dbReference type="GO" id="GO:0035861">
    <property type="term" value="C:site of double-strand break"/>
    <property type="evidence" value="ECO:0007669"/>
    <property type="project" value="TreeGrafter"/>
</dbReference>
<dbReference type="Proteomes" id="UP000095284">
    <property type="component" value="Unplaced"/>
</dbReference>
<dbReference type="GO" id="GO:0006303">
    <property type="term" value="P:double-strand break repair via nonhomologous end joining"/>
    <property type="evidence" value="ECO:0007669"/>
    <property type="project" value="TreeGrafter"/>
</dbReference>
<dbReference type="GO" id="GO:0000729">
    <property type="term" value="P:DNA double-strand break processing"/>
    <property type="evidence" value="ECO:0007669"/>
    <property type="project" value="TreeGrafter"/>
</dbReference>
<dbReference type="EMBL" id="CAJFCV020000006">
    <property type="protein sequence ID" value="CAG9131406.1"/>
    <property type="molecule type" value="Genomic_DNA"/>
</dbReference>
<dbReference type="AlphaFoldDB" id="A0A1I7RKA0"/>
<protein>
    <submittedName>
        <fullName evidence="2">(pine wood nematode) hypothetical protein</fullName>
    </submittedName>
    <submittedName>
        <fullName evidence="5">HTH_48 domain-containing protein</fullName>
    </submittedName>
</protein>
<accession>A0A1I7RKA0</accession>
<dbReference type="SMR" id="A0A1I7RKA0"/>
<dbReference type="Proteomes" id="UP000659654">
    <property type="component" value="Unassembled WGS sequence"/>
</dbReference>
<dbReference type="GO" id="GO:0044774">
    <property type="term" value="P:mitotic DNA integrity checkpoint signaling"/>
    <property type="evidence" value="ECO:0007669"/>
    <property type="project" value="TreeGrafter"/>
</dbReference>
<dbReference type="GO" id="GO:0031297">
    <property type="term" value="P:replication fork processing"/>
    <property type="evidence" value="ECO:0007669"/>
    <property type="project" value="TreeGrafter"/>
</dbReference>
<dbReference type="EMBL" id="CAJFDI010000006">
    <property type="protein sequence ID" value="CAD5235184.1"/>
    <property type="molecule type" value="Genomic_DNA"/>
</dbReference>
<evidence type="ECO:0000313" key="3">
    <source>
        <dbReference type="Proteomes" id="UP000095284"/>
    </source>
</evidence>
<gene>
    <name evidence="2" type="ORF">BXYJ_LOCUS15275</name>
</gene>
<dbReference type="GO" id="GO:0044547">
    <property type="term" value="F:DNA topoisomerase binding"/>
    <property type="evidence" value="ECO:0007669"/>
    <property type="project" value="TreeGrafter"/>
</dbReference>
<evidence type="ECO:0000313" key="4">
    <source>
        <dbReference type="Proteomes" id="UP000659654"/>
    </source>
</evidence>
<dbReference type="InterPro" id="IPR041426">
    <property type="entry name" value="Mos1_HTH"/>
</dbReference>
<dbReference type="WBParaSite" id="BXY_0113300.1">
    <property type="protein sequence ID" value="BXY_0113300.1"/>
    <property type="gene ID" value="BXY_0113300"/>
</dbReference>
<name>A0A1I7RKA0_BURXY</name>
<proteinExistence type="predicted"/>
<dbReference type="GO" id="GO:0005634">
    <property type="term" value="C:nucleus"/>
    <property type="evidence" value="ECO:0007669"/>
    <property type="project" value="TreeGrafter"/>
</dbReference>
<reference evidence="2" key="2">
    <citation type="submission" date="2020-09" db="EMBL/GenBank/DDBJ databases">
        <authorList>
            <person name="Kikuchi T."/>
        </authorList>
    </citation>
    <scope>NUCLEOTIDE SEQUENCE</scope>
    <source>
        <strain evidence="2">Ka4C1</strain>
    </source>
</reference>
<evidence type="ECO:0000313" key="2">
    <source>
        <dbReference type="EMBL" id="CAD5235184.1"/>
    </source>
</evidence>
<sequence>MNNNDLIDCRHLVFYEYKRGSTPTQCLRNINGVFGEKTVGFSTVFRWYQKFQKGDWDLSVKPKTKTSKFSVLARKRLLDLIKERPQISVAELSEQLCICLVALERELQKMNIFKVKDKWVHYVDMTHESSQGSEENVAPAKK</sequence>
<reference evidence="5" key="1">
    <citation type="submission" date="2016-11" db="UniProtKB">
        <authorList>
            <consortium name="WormBaseParasite"/>
        </authorList>
    </citation>
    <scope>IDENTIFICATION</scope>
</reference>
<dbReference type="GO" id="GO:0000793">
    <property type="term" value="C:condensed chromosome"/>
    <property type="evidence" value="ECO:0007669"/>
    <property type="project" value="TreeGrafter"/>
</dbReference>
<organism evidence="3 5">
    <name type="scientific">Bursaphelenchus xylophilus</name>
    <name type="common">Pinewood nematode worm</name>
    <name type="synonym">Aphelenchoides xylophilus</name>
    <dbReference type="NCBI Taxonomy" id="6326"/>
    <lineage>
        <taxon>Eukaryota</taxon>
        <taxon>Metazoa</taxon>
        <taxon>Ecdysozoa</taxon>
        <taxon>Nematoda</taxon>
        <taxon>Chromadorea</taxon>
        <taxon>Rhabditida</taxon>
        <taxon>Tylenchina</taxon>
        <taxon>Tylenchomorpha</taxon>
        <taxon>Aphelenchoidea</taxon>
        <taxon>Aphelenchoididae</taxon>
        <taxon>Bursaphelenchus</taxon>
    </lineage>
</organism>
<dbReference type="OrthoDB" id="5866656at2759"/>
<dbReference type="PANTHER" id="PTHR46060:SF2">
    <property type="entry name" value="HISTONE-LYSINE N-METHYLTRANSFERASE SETMAR"/>
    <property type="match status" value="1"/>
</dbReference>
<dbReference type="GO" id="GO:0003690">
    <property type="term" value="F:double-stranded DNA binding"/>
    <property type="evidence" value="ECO:0007669"/>
    <property type="project" value="TreeGrafter"/>
</dbReference>
<dbReference type="PANTHER" id="PTHR46060">
    <property type="entry name" value="MARINER MOS1 TRANSPOSASE-LIKE PROTEIN"/>
    <property type="match status" value="1"/>
</dbReference>
<dbReference type="Gene3D" id="1.10.10.1450">
    <property type="match status" value="1"/>
</dbReference>
<evidence type="ECO:0000313" key="5">
    <source>
        <dbReference type="WBParaSite" id="BXY_0113300.1"/>
    </source>
</evidence>